<protein>
    <submittedName>
        <fullName evidence="2">Uncharacterized protein</fullName>
    </submittedName>
</protein>
<evidence type="ECO:0000313" key="2">
    <source>
        <dbReference type="EMBL" id="KAK3098282.1"/>
    </source>
</evidence>
<dbReference type="InterPro" id="IPR036770">
    <property type="entry name" value="Ankyrin_rpt-contain_sf"/>
</dbReference>
<dbReference type="Proteomes" id="UP001186944">
    <property type="component" value="Unassembled WGS sequence"/>
</dbReference>
<dbReference type="PROSITE" id="PS50088">
    <property type="entry name" value="ANK_REPEAT"/>
    <property type="match status" value="2"/>
</dbReference>
<dbReference type="AlphaFoldDB" id="A0AA88Y555"/>
<proteinExistence type="predicted"/>
<name>A0AA88Y555_PINIB</name>
<dbReference type="InterPro" id="IPR002110">
    <property type="entry name" value="Ankyrin_rpt"/>
</dbReference>
<evidence type="ECO:0000256" key="1">
    <source>
        <dbReference type="PROSITE-ProRule" id="PRU00023"/>
    </source>
</evidence>
<dbReference type="EMBL" id="VSWD01000007">
    <property type="protein sequence ID" value="KAK3098282.1"/>
    <property type="molecule type" value="Genomic_DNA"/>
</dbReference>
<comment type="caution">
    <text evidence="2">The sequence shown here is derived from an EMBL/GenBank/DDBJ whole genome shotgun (WGS) entry which is preliminary data.</text>
</comment>
<feature type="repeat" description="ANK" evidence="1">
    <location>
        <begin position="65"/>
        <end position="97"/>
    </location>
</feature>
<organism evidence="2 3">
    <name type="scientific">Pinctada imbricata</name>
    <name type="common">Atlantic pearl-oyster</name>
    <name type="synonym">Pinctada martensii</name>
    <dbReference type="NCBI Taxonomy" id="66713"/>
    <lineage>
        <taxon>Eukaryota</taxon>
        <taxon>Metazoa</taxon>
        <taxon>Spiralia</taxon>
        <taxon>Lophotrochozoa</taxon>
        <taxon>Mollusca</taxon>
        <taxon>Bivalvia</taxon>
        <taxon>Autobranchia</taxon>
        <taxon>Pteriomorphia</taxon>
        <taxon>Pterioida</taxon>
        <taxon>Pterioidea</taxon>
        <taxon>Pteriidae</taxon>
        <taxon>Pinctada</taxon>
    </lineage>
</organism>
<sequence length="226" mass="25250">MCIKTRSLTHVITDFTKNLGHVKISCLDRRNGDVHMLYRDPKSMLFEAIFHGNSSQVKQLINPCLGRSALHWACMGNQYQIVCHLISNGADVNITDKDSVSPLIRAAMAKNTDLVKLLIDKGANVNQTDRLRCSALHYATVHGDKELIRTVIFGGCVLNNEAIIGKGTPMCNLLHKRDVNNCLLLLEAGYNASKEFILMTRDDDVIEPVIKEVKGQSQRFQSQTIM</sequence>
<dbReference type="Pfam" id="PF12796">
    <property type="entry name" value="Ank_2"/>
    <property type="match status" value="1"/>
</dbReference>
<feature type="repeat" description="ANK" evidence="1">
    <location>
        <begin position="98"/>
        <end position="130"/>
    </location>
</feature>
<dbReference type="InterPro" id="IPR052801">
    <property type="entry name" value="Ankyrin-EF-hand"/>
</dbReference>
<reference evidence="2" key="1">
    <citation type="submission" date="2019-08" db="EMBL/GenBank/DDBJ databases">
        <title>The improved chromosome-level genome for the pearl oyster Pinctada fucata martensii using PacBio sequencing and Hi-C.</title>
        <authorList>
            <person name="Zheng Z."/>
        </authorList>
    </citation>
    <scope>NUCLEOTIDE SEQUENCE</scope>
    <source>
        <strain evidence="2">ZZ-2019</strain>
        <tissue evidence="2">Adductor muscle</tissue>
    </source>
</reference>
<dbReference type="PANTHER" id="PTHR24127">
    <property type="entry name" value="ANKYRIN REPEAT AND EF-HAND DOMAIN-CONTAINING PROTEIN 1"/>
    <property type="match status" value="1"/>
</dbReference>
<dbReference type="PANTHER" id="PTHR24127:SF1">
    <property type="entry name" value="ANKYRIN REPEAT AND EF-HAND DOMAIN-CONTAINING PROTEIN 1"/>
    <property type="match status" value="1"/>
</dbReference>
<keyword evidence="1" id="KW-0040">ANK repeat</keyword>
<evidence type="ECO:0000313" key="3">
    <source>
        <dbReference type="Proteomes" id="UP001186944"/>
    </source>
</evidence>
<dbReference type="Gene3D" id="1.25.40.20">
    <property type="entry name" value="Ankyrin repeat-containing domain"/>
    <property type="match status" value="1"/>
</dbReference>
<dbReference type="SUPFAM" id="SSF48403">
    <property type="entry name" value="Ankyrin repeat"/>
    <property type="match status" value="1"/>
</dbReference>
<dbReference type="PROSITE" id="PS50297">
    <property type="entry name" value="ANK_REP_REGION"/>
    <property type="match status" value="2"/>
</dbReference>
<gene>
    <name evidence="2" type="ORF">FSP39_017940</name>
</gene>
<dbReference type="SMART" id="SM00248">
    <property type="entry name" value="ANK"/>
    <property type="match status" value="3"/>
</dbReference>
<accession>A0AA88Y555</accession>
<dbReference type="PRINTS" id="PR01415">
    <property type="entry name" value="ANKYRIN"/>
</dbReference>
<keyword evidence="3" id="KW-1185">Reference proteome</keyword>